<comment type="subcellular location">
    <subcellularLocation>
        <location evidence="1">Nucleus</location>
    </subcellularLocation>
</comment>
<dbReference type="GO" id="GO:0031519">
    <property type="term" value="C:PcG protein complex"/>
    <property type="evidence" value="ECO:0007669"/>
    <property type="project" value="TreeGrafter"/>
</dbReference>
<keyword evidence="3" id="KW-0677">Repeat</keyword>
<dbReference type="PANTHER" id="PTHR14003">
    <property type="entry name" value="TRANSCRIPTIONAL REPRESSOR PROTEIN YY"/>
    <property type="match status" value="1"/>
</dbReference>
<dbReference type="GO" id="GO:0000978">
    <property type="term" value="F:RNA polymerase II cis-regulatory region sequence-specific DNA binding"/>
    <property type="evidence" value="ECO:0007669"/>
    <property type="project" value="TreeGrafter"/>
</dbReference>
<dbReference type="Pfam" id="PF00096">
    <property type="entry name" value="zf-C2H2"/>
    <property type="match status" value="2"/>
</dbReference>
<accession>A0AAW0G7E6</accession>
<keyword evidence="2" id="KW-0479">Metal-binding</keyword>
<dbReference type="FunFam" id="3.30.160.60:FF:000104">
    <property type="entry name" value="Transcriptional repressor protein YY1"/>
    <property type="match status" value="1"/>
</dbReference>
<keyword evidence="5" id="KW-0862">Zinc</keyword>
<feature type="domain" description="C2H2-type" evidence="10">
    <location>
        <begin position="176"/>
        <end position="203"/>
    </location>
</feature>
<feature type="compositionally biased region" description="Polar residues" evidence="9">
    <location>
        <begin position="122"/>
        <end position="131"/>
    </location>
</feature>
<evidence type="ECO:0000313" key="12">
    <source>
        <dbReference type="Proteomes" id="UP001385951"/>
    </source>
</evidence>
<keyword evidence="12" id="KW-1185">Reference proteome</keyword>
<dbReference type="GO" id="GO:0000785">
    <property type="term" value="C:chromatin"/>
    <property type="evidence" value="ECO:0007669"/>
    <property type="project" value="TreeGrafter"/>
</dbReference>
<dbReference type="PANTHER" id="PTHR14003:SF20">
    <property type="entry name" value="FINGER DOMAIN PROTEIN, PUTATIVE (AFU_ORTHOLOGUE AFUA_4G10380)-RELATED"/>
    <property type="match status" value="1"/>
</dbReference>
<feature type="domain" description="C2H2-type" evidence="10">
    <location>
        <begin position="204"/>
        <end position="233"/>
    </location>
</feature>
<evidence type="ECO:0000256" key="5">
    <source>
        <dbReference type="ARBA" id="ARBA00022833"/>
    </source>
</evidence>
<feature type="compositionally biased region" description="Low complexity" evidence="9">
    <location>
        <begin position="248"/>
        <end position="260"/>
    </location>
</feature>
<organism evidence="11 12">
    <name type="scientific">Cerrena zonata</name>
    <dbReference type="NCBI Taxonomy" id="2478898"/>
    <lineage>
        <taxon>Eukaryota</taxon>
        <taxon>Fungi</taxon>
        <taxon>Dikarya</taxon>
        <taxon>Basidiomycota</taxon>
        <taxon>Agaricomycotina</taxon>
        <taxon>Agaricomycetes</taxon>
        <taxon>Polyporales</taxon>
        <taxon>Cerrenaceae</taxon>
        <taxon>Cerrena</taxon>
    </lineage>
</organism>
<evidence type="ECO:0000313" key="11">
    <source>
        <dbReference type="EMBL" id="KAK7687065.1"/>
    </source>
</evidence>
<dbReference type="Proteomes" id="UP001385951">
    <property type="component" value="Unassembled WGS sequence"/>
</dbReference>
<dbReference type="PROSITE" id="PS50157">
    <property type="entry name" value="ZINC_FINGER_C2H2_2"/>
    <property type="match status" value="2"/>
</dbReference>
<feature type="compositionally biased region" description="Low complexity" evidence="9">
    <location>
        <begin position="38"/>
        <end position="50"/>
    </location>
</feature>
<comment type="caution">
    <text evidence="11">The sequence shown here is derived from an EMBL/GenBank/DDBJ whole genome shotgun (WGS) entry which is preliminary data.</text>
</comment>
<proteinExistence type="predicted"/>
<dbReference type="SUPFAM" id="SSF57667">
    <property type="entry name" value="beta-beta-alpha zinc fingers"/>
    <property type="match status" value="1"/>
</dbReference>
<feature type="compositionally biased region" description="Acidic residues" evidence="9">
    <location>
        <begin position="236"/>
        <end position="247"/>
    </location>
</feature>
<sequence length="260" mass="28539">MSSRQPPQYTDPNRRSEHRPTLPPIRDLFGPELSQTVSGSSHSRHPSSSPQIPFNSLQISDDPRYQSHASSSNSRSMTPTPRPYPPYGQDPRASAQYAHGRSSADPRHGSSSQYPMYGQVPPVSSRQTGPMPSNAYPYSASLPPVSRHPSLPMPGGPGSSAQYAQEPERTSSGHRYECSYCGKGFTRPSSLKIHINTHTGEKPYTCPFEGCGRSFSVQSNMRRHARVHTRTTDTQPDPEEESEEEVEGGSSSSHGSRSSR</sequence>
<feature type="compositionally biased region" description="Polar residues" evidence="9">
    <location>
        <begin position="67"/>
        <end position="79"/>
    </location>
</feature>
<dbReference type="FunFam" id="3.30.160.60:FF:001498">
    <property type="entry name" value="Zinc finger protein 404"/>
    <property type="match status" value="1"/>
</dbReference>
<evidence type="ECO:0000256" key="7">
    <source>
        <dbReference type="ARBA" id="ARBA00023242"/>
    </source>
</evidence>
<dbReference type="InterPro" id="IPR013087">
    <property type="entry name" value="Znf_C2H2_type"/>
</dbReference>
<evidence type="ECO:0000256" key="2">
    <source>
        <dbReference type="ARBA" id="ARBA00022723"/>
    </source>
</evidence>
<evidence type="ECO:0000256" key="8">
    <source>
        <dbReference type="PROSITE-ProRule" id="PRU00042"/>
    </source>
</evidence>
<keyword evidence="4 8" id="KW-0863">Zinc-finger</keyword>
<dbReference type="AlphaFoldDB" id="A0AAW0G7E6"/>
<evidence type="ECO:0000256" key="4">
    <source>
        <dbReference type="ARBA" id="ARBA00022771"/>
    </source>
</evidence>
<evidence type="ECO:0000256" key="9">
    <source>
        <dbReference type="SAM" id="MobiDB-lite"/>
    </source>
</evidence>
<dbReference type="GO" id="GO:0000981">
    <property type="term" value="F:DNA-binding transcription factor activity, RNA polymerase II-specific"/>
    <property type="evidence" value="ECO:0007669"/>
    <property type="project" value="TreeGrafter"/>
</dbReference>
<keyword evidence="6" id="KW-0238">DNA-binding</keyword>
<dbReference type="EMBL" id="JASBNA010000014">
    <property type="protein sequence ID" value="KAK7687065.1"/>
    <property type="molecule type" value="Genomic_DNA"/>
</dbReference>
<dbReference type="Gene3D" id="3.30.160.60">
    <property type="entry name" value="Classic Zinc Finger"/>
    <property type="match status" value="2"/>
</dbReference>
<feature type="region of interest" description="Disordered" evidence="9">
    <location>
        <begin position="1"/>
        <end position="173"/>
    </location>
</feature>
<dbReference type="GO" id="GO:0005667">
    <property type="term" value="C:transcription regulator complex"/>
    <property type="evidence" value="ECO:0007669"/>
    <property type="project" value="TreeGrafter"/>
</dbReference>
<evidence type="ECO:0000256" key="6">
    <source>
        <dbReference type="ARBA" id="ARBA00023125"/>
    </source>
</evidence>
<dbReference type="InterPro" id="IPR036236">
    <property type="entry name" value="Znf_C2H2_sf"/>
</dbReference>
<protein>
    <recommendedName>
        <fullName evidence="10">C2H2-type domain-containing protein</fullName>
    </recommendedName>
</protein>
<evidence type="ECO:0000256" key="1">
    <source>
        <dbReference type="ARBA" id="ARBA00004123"/>
    </source>
</evidence>
<dbReference type="GO" id="GO:0008270">
    <property type="term" value="F:zinc ion binding"/>
    <property type="evidence" value="ECO:0007669"/>
    <property type="project" value="UniProtKB-KW"/>
</dbReference>
<keyword evidence="7" id="KW-0539">Nucleus</keyword>
<reference evidence="11 12" key="1">
    <citation type="submission" date="2022-09" db="EMBL/GenBank/DDBJ databases">
        <authorList>
            <person name="Palmer J.M."/>
        </authorList>
    </citation>
    <scope>NUCLEOTIDE SEQUENCE [LARGE SCALE GENOMIC DNA]</scope>
    <source>
        <strain evidence="11 12">DSM 7382</strain>
    </source>
</reference>
<evidence type="ECO:0000256" key="3">
    <source>
        <dbReference type="ARBA" id="ARBA00022737"/>
    </source>
</evidence>
<feature type="region of interest" description="Disordered" evidence="9">
    <location>
        <begin position="219"/>
        <end position="260"/>
    </location>
</feature>
<feature type="compositionally biased region" description="Polar residues" evidence="9">
    <location>
        <begin position="1"/>
        <end position="11"/>
    </location>
</feature>
<gene>
    <name evidence="11" type="ORF">QCA50_009565</name>
</gene>
<dbReference type="SMART" id="SM00355">
    <property type="entry name" value="ZnF_C2H2"/>
    <property type="match status" value="2"/>
</dbReference>
<name>A0AAW0G7E6_9APHY</name>
<evidence type="ECO:0000259" key="10">
    <source>
        <dbReference type="PROSITE" id="PS50157"/>
    </source>
</evidence>
<dbReference type="PROSITE" id="PS00028">
    <property type="entry name" value="ZINC_FINGER_C2H2_1"/>
    <property type="match status" value="2"/>
</dbReference>